<dbReference type="PANTHER" id="PTHR24095">
    <property type="entry name" value="ACETYL-COENZYME A SYNTHETASE"/>
    <property type="match status" value="1"/>
</dbReference>
<evidence type="ECO:0000259" key="4">
    <source>
        <dbReference type="Pfam" id="PF16177"/>
    </source>
</evidence>
<dbReference type="InterPro" id="IPR032387">
    <property type="entry name" value="ACAS_N"/>
</dbReference>
<dbReference type="GO" id="GO:0005829">
    <property type="term" value="C:cytosol"/>
    <property type="evidence" value="ECO:0007669"/>
    <property type="project" value="TreeGrafter"/>
</dbReference>
<dbReference type="GO" id="GO:0006085">
    <property type="term" value="P:acetyl-CoA biosynthetic process"/>
    <property type="evidence" value="ECO:0007669"/>
    <property type="project" value="TreeGrafter"/>
</dbReference>
<dbReference type="Pfam" id="PF00501">
    <property type="entry name" value="AMP-binding"/>
    <property type="match status" value="1"/>
</dbReference>
<dbReference type="Pfam" id="PF16177">
    <property type="entry name" value="ACAS_N"/>
    <property type="match status" value="1"/>
</dbReference>
<dbReference type="InterPro" id="IPR042099">
    <property type="entry name" value="ANL_N_sf"/>
</dbReference>
<dbReference type="InterPro" id="IPR000873">
    <property type="entry name" value="AMP-dep_synth/lig_dom"/>
</dbReference>
<name>A0A3B0VJE3_9ZZZZ</name>
<dbReference type="GO" id="GO:0003987">
    <property type="term" value="F:acetate-CoA ligase activity"/>
    <property type="evidence" value="ECO:0007669"/>
    <property type="project" value="UniProtKB-EC"/>
</dbReference>
<feature type="domain" description="AMP-dependent synthetase/ligase" evidence="3">
    <location>
        <begin position="98"/>
        <end position="217"/>
    </location>
</feature>
<comment type="similarity">
    <text evidence="1">Belongs to the ATP-dependent AMP-binding enzyme family.</text>
</comment>
<accession>A0A3B0VJE3</accession>
<keyword evidence="5" id="KW-0436">Ligase</keyword>
<sequence length="230" mass="25807">MNEEKKIESLSTEKRVFNPPTEGRDTACIKSMEEYEAQYKRSMDDPDGYWGDRAEELITWDKKWDTVLDADMYKPEIKWFVNGKLNVSYNCLDRHLTNGRRNKAAIIWQGEPEEDVKVYTYQMLHSAVCRCANALKKLGVKKGDRVAVYLPMIPELAITLLACSRIGAIHSVVFAGFSAPSLQSRINDCEAKVLITADAVIRAGKTIPLKSNADAALEGCNSITNTIIVK</sequence>
<dbReference type="EMBL" id="UOEX01000346">
    <property type="protein sequence ID" value="VAW40670.1"/>
    <property type="molecule type" value="Genomic_DNA"/>
</dbReference>
<gene>
    <name evidence="5" type="ORF">MNBD_DELTA03-774</name>
</gene>
<feature type="region of interest" description="Disordered" evidence="2">
    <location>
        <begin position="1"/>
        <end position="25"/>
    </location>
</feature>
<organism evidence="5">
    <name type="scientific">hydrothermal vent metagenome</name>
    <dbReference type="NCBI Taxonomy" id="652676"/>
    <lineage>
        <taxon>unclassified sequences</taxon>
        <taxon>metagenomes</taxon>
        <taxon>ecological metagenomes</taxon>
    </lineage>
</organism>
<reference evidence="5" key="1">
    <citation type="submission" date="2018-06" db="EMBL/GenBank/DDBJ databases">
        <authorList>
            <person name="Zhirakovskaya E."/>
        </authorList>
    </citation>
    <scope>NUCLEOTIDE SEQUENCE</scope>
</reference>
<dbReference type="EC" id="6.2.1.1" evidence="5"/>
<dbReference type="SUPFAM" id="SSF56801">
    <property type="entry name" value="Acetyl-CoA synthetase-like"/>
    <property type="match status" value="1"/>
</dbReference>
<feature type="domain" description="Acetyl-coenzyme A synthetase N-terminal" evidence="4">
    <location>
        <begin position="35"/>
        <end position="91"/>
    </location>
</feature>
<evidence type="ECO:0000259" key="3">
    <source>
        <dbReference type="Pfam" id="PF00501"/>
    </source>
</evidence>
<evidence type="ECO:0000256" key="2">
    <source>
        <dbReference type="SAM" id="MobiDB-lite"/>
    </source>
</evidence>
<dbReference type="PANTHER" id="PTHR24095:SF14">
    <property type="entry name" value="ACETYL-COENZYME A SYNTHETASE 1"/>
    <property type="match status" value="1"/>
</dbReference>
<protein>
    <submittedName>
        <fullName evidence="5">Acetyl-CoA synthetase</fullName>
        <ecNumber evidence="5">6.2.1.1</ecNumber>
    </submittedName>
</protein>
<feature type="non-terminal residue" evidence="5">
    <location>
        <position position="230"/>
    </location>
</feature>
<proteinExistence type="inferred from homology"/>
<dbReference type="AlphaFoldDB" id="A0A3B0VJE3"/>
<dbReference type="Gene3D" id="3.40.50.12780">
    <property type="entry name" value="N-terminal domain of ligase-like"/>
    <property type="match status" value="1"/>
</dbReference>
<evidence type="ECO:0000313" key="5">
    <source>
        <dbReference type="EMBL" id="VAW40670.1"/>
    </source>
</evidence>
<evidence type="ECO:0000256" key="1">
    <source>
        <dbReference type="ARBA" id="ARBA00006432"/>
    </source>
</evidence>